<dbReference type="Proteomes" id="UP000569092">
    <property type="component" value="Unassembled WGS sequence"/>
</dbReference>
<accession>A0A7W8J5J2</accession>
<dbReference type="Gene3D" id="3.40.33.10">
    <property type="entry name" value="CAP"/>
    <property type="match status" value="1"/>
</dbReference>
<dbReference type="PANTHER" id="PTHR31157">
    <property type="entry name" value="SCP DOMAIN-CONTAINING PROTEIN"/>
    <property type="match status" value="1"/>
</dbReference>
<dbReference type="CDD" id="cd05379">
    <property type="entry name" value="CAP_bacterial"/>
    <property type="match status" value="1"/>
</dbReference>
<dbReference type="Pfam" id="PF00188">
    <property type="entry name" value="CAP"/>
    <property type="match status" value="1"/>
</dbReference>
<dbReference type="PANTHER" id="PTHR31157:SF1">
    <property type="entry name" value="SCP DOMAIN-CONTAINING PROTEIN"/>
    <property type="match status" value="1"/>
</dbReference>
<evidence type="ECO:0000256" key="1">
    <source>
        <dbReference type="SAM" id="SignalP"/>
    </source>
</evidence>
<dbReference type="InterPro" id="IPR014044">
    <property type="entry name" value="CAP_dom"/>
</dbReference>
<keyword evidence="1" id="KW-0732">Signal</keyword>
<evidence type="ECO:0000259" key="2">
    <source>
        <dbReference type="Pfam" id="PF00188"/>
    </source>
</evidence>
<comment type="caution">
    <text evidence="3">The sequence shown here is derived from an EMBL/GenBank/DDBJ whole genome shotgun (WGS) entry which is preliminary data.</text>
</comment>
<evidence type="ECO:0000313" key="3">
    <source>
        <dbReference type="EMBL" id="MBB5343044.1"/>
    </source>
</evidence>
<proteinExistence type="predicted"/>
<name>A0A7W8J5J2_9BACT</name>
<dbReference type="AlphaFoldDB" id="A0A7W8J5J2"/>
<protein>
    <submittedName>
        <fullName evidence="3">Uncharacterized protein YkwD</fullName>
    </submittedName>
</protein>
<dbReference type="EMBL" id="JACHDZ010000001">
    <property type="protein sequence ID" value="MBB5343044.1"/>
    <property type="molecule type" value="Genomic_DNA"/>
</dbReference>
<reference evidence="3 4" key="1">
    <citation type="submission" date="2020-08" db="EMBL/GenBank/DDBJ databases">
        <title>Genomic Encyclopedia of Type Strains, Phase IV (KMG-V): Genome sequencing to study the core and pangenomes of soil and plant-associated prokaryotes.</title>
        <authorList>
            <person name="Whitman W."/>
        </authorList>
    </citation>
    <scope>NUCLEOTIDE SEQUENCE [LARGE SCALE GENOMIC DNA]</scope>
    <source>
        <strain evidence="3 4">M8US30</strain>
    </source>
</reference>
<dbReference type="SUPFAM" id="SSF55797">
    <property type="entry name" value="PR-1-like"/>
    <property type="match status" value="1"/>
</dbReference>
<feature type="chain" id="PRO_5031322463" evidence="1">
    <location>
        <begin position="39"/>
        <end position="273"/>
    </location>
</feature>
<feature type="domain" description="SCP" evidence="2">
    <location>
        <begin position="56"/>
        <end position="166"/>
    </location>
</feature>
<dbReference type="InterPro" id="IPR035940">
    <property type="entry name" value="CAP_sf"/>
</dbReference>
<evidence type="ECO:0000313" key="4">
    <source>
        <dbReference type="Proteomes" id="UP000569092"/>
    </source>
</evidence>
<feature type="signal peptide" evidence="1">
    <location>
        <begin position="1"/>
        <end position="38"/>
    </location>
</feature>
<organism evidence="3 4">
    <name type="scientific">Tunturiibacter lichenicola</name>
    <dbReference type="NCBI Taxonomy" id="2051959"/>
    <lineage>
        <taxon>Bacteria</taxon>
        <taxon>Pseudomonadati</taxon>
        <taxon>Acidobacteriota</taxon>
        <taxon>Terriglobia</taxon>
        <taxon>Terriglobales</taxon>
        <taxon>Acidobacteriaceae</taxon>
        <taxon>Tunturiibacter</taxon>
    </lineage>
</organism>
<gene>
    <name evidence="3" type="ORF">HDF10_000994</name>
</gene>
<sequence length="273" mass="29395">MPASLAACAKSLISLQKSRLRLFALATLLLSAAHLLSAQTFESSTNLTIAEQYLLAAANQDRINQGLQPLRFDPVLAEASQIHAREMAAHAEISHQFDGEPALAARGANAGAHFSLITENVAEAPTSVIIHNLWMHSPGHRANLLDPNVDSIGIAIVTRDHQLYAVEDFASTVQTLSLNQQERTVASVIAQSGMRVAETTAEARQTCTMSSGYAGSRQPWYIMRYTAGSLNEIPSKLKSKLASGKYHQAVVGACSVNRNGPFTAYNIAVLLYP</sequence>